<evidence type="ECO:0000256" key="9">
    <source>
        <dbReference type="ARBA" id="ARBA00023204"/>
    </source>
</evidence>
<keyword evidence="1 13" id="KW-0540">Nuclease</keyword>
<proteinExistence type="inferred from homology"/>
<keyword evidence="5 13" id="KW-0347">Helicase</keyword>
<comment type="subunit">
    <text evidence="13">Heterodimer of AddA and AddB/RexB.</text>
</comment>
<dbReference type="Gene3D" id="3.90.320.10">
    <property type="match status" value="1"/>
</dbReference>
<dbReference type="EC" id="5.6.2.4" evidence="13"/>
<comment type="caution">
    <text evidence="17">The sequence shown here is derived from an EMBL/GenBank/DDBJ whole genome shotgun (WGS) entry which is preliminary data.</text>
</comment>
<keyword evidence="4 13" id="KW-0378">Hydrolase</keyword>
<accession>F0I6J0</accession>
<dbReference type="PROSITE" id="PS51217">
    <property type="entry name" value="UVRD_HELICASE_CTER"/>
    <property type="match status" value="1"/>
</dbReference>
<dbReference type="GO" id="GO:0005524">
    <property type="term" value="F:ATP binding"/>
    <property type="evidence" value="ECO:0007669"/>
    <property type="project" value="UniProtKB-UniRule"/>
</dbReference>
<dbReference type="CDD" id="cd17932">
    <property type="entry name" value="DEXQc_UvrD"/>
    <property type="match status" value="1"/>
</dbReference>
<sequence>MKRIPFLTAEEIALKQAQEAASDKSQKKTAEQIEAIYSSGQNILVSASAGSGKTFVMVQRIIDQILRGVAVRQLFISTFTVKAAGELKERLEKELGQALKEAKSPELKQHLAQQLADLPNADIGTMDAFTQKVFSRYGYLLGLAPNFRILQSASEQLILQNEVFSQVFDCYYASEHQALFSRLVKNFTGKRKDLSGFREQVYRIYSFLQSTSSPQRWLEETFLYGYEHSDFAAERERIFGQIKSALWELEAFFSAHLEHEGREFVGAKYQENVQDALTALAGLNELPSIEETAQILKQIVALSQLSNGQAFTARVGKNADELKKEMAKDYNEARKPMIERLRSFDQQLYQLDFIEQHQDECLPLVELLRDFVADFAQAYLERKKAENAFEFGDISHFAIEILERFPEVHRFYQERYHEVMVDEYQDTNHTQERMLDLLSRGQNRFMVGDIKQSIYRFRQADPQIFSDKFKAYQEDSSQGKLIVLKENFRSHLEVLEATNDVFKRLMDEEVGEIDYNETHYLVAGNPAKREPNPANRASFLIYEGSKESLEEEADEGLPQAVSAGEVDLVIKEIIRLHNEEGVAFKDITLLTASRTRNDLILAAFEQHQIPLVPDDGAANYLQSVEVLVMLDTLRTINNPLNDYALTALLKSPMFDFGEDELARLSLQASQEHSQENLYEKFVNALEGRGLHPALVTQELQKKLQHFHETLQDWRTYSKTHSLYDLIWKIYQDRFYYDMVGTLANGAQRQANLYALSLRANEYEKSSFKGLSRFIGMIDRILENQHDLASVPVAAPKDAVRLMTIHKSKGLEFKYVFLLNMDKAFNRQDSSSAIILSRTKGVGIKYVADVSVSVEDPYAPNQLRISMDTLPYQQNLAELQLASLSEQMRLLYVAMTRAETKLYLVGKGSQEALDKRQWGKSQQGRLSASLRSQLSNFQDWLYAIQAVFSDENLAYETRFVTDEELTAEEIGRINEPLFFPADDLADNRQSDDIRRALDILESVDRLNSQYRSAIELPSVRTPSQIKKFYEPIMDTDGLDIMDERAAFRPQPNFDLPDFGKKAKVTGAQVGSAVHELMQRIPLDSSPSMAVLRSALTQVQADEAVKKQIQLPKIASFFETDLGRLLIENSDRVRREAPFAMLKRDDASGQNFVLRGILDGYLLFEDRIILFDYKTDKYKDSSELIARYCGQLDLYAQALSRSYGISQIEKYLILLGGEQLQVVKVD</sequence>
<organism evidence="17 18">
    <name type="scientific">Streptococcus sanguinis SK115</name>
    <dbReference type="NCBI Taxonomy" id="888810"/>
    <lineage>
        <taxon>Bacteria</taxon>
        <taxon>Bacillati</taxon>
        <taxon>Bacillota</taxon>
        <taxon>Bacilli</taxon>
        <taxon>Lactobacillales</taxon>
        <taxon>Streptococcaceae</taxon>
        <taxon>Streptococcus</taxon>
    </lineage>
</organism>
<evidence type="ECO:0000256" key="1">
    <source>
        <dbReference type="ARBA" id="ARBA00022722"/>
    </source>
</evidence>
<dbReference type="GO" id="GO:0008408">
    <property type="term" value="F:3'-5' exonuclease activity"/>
    <property type="evidence" value="ECO:0007669"/>
    <property type="project" value="UniProtKB-UniRule"/>
</dbReference>
<dbReference type="Proteomes" id="UP000003351">
    <property type="component" value="Unassembled WGS sequence"/>
</dbReference>
<evidence type="ECO:0000256" key="3">
    <source>
        <dbReference type="ARBA" id="ARBA00022763"/>
    </source>
</evidence>
<dbReference type="NCBIfam" id="TIGR02785">
    <property type="entry name" value="addA_Gpos"/>
    <property type="match status" value="1"/>
</dbReference>
<evidence type="ECO:0000256" key="10">
    <source>
        <dbReference type="ARBA" id="ARBA00023235"/>
    </source>
</evidence>
<keyword evidence="2 13" id="KW-0547">Nucleotide-binding</keyword>
<feature type="binding site" evidence="14">
    <location>
        <begin position="47"/>
        <end position="54"/>
    </location>
    <ligand>
        <name>ATP</name>
        <dbReference type="ChEBI" id="CHEBI:30616"/>
    </ligand>
</feature>
<dbReference type="Pfam" id="PF13361">
    <property type="entry name" value="UvrD_C"/>
    <property type="match status" value="1"/>
</dbReference>
<evidence type="ECO:0000256" key="4">
    <source>
        <dbReference type="ARBA" id="ARBA00022801"/>
    </source>
</evidence>
<evidence type="ECO:0000256" key="11">
    <source>
        <dbReference type="ARBA" id="ARBA00034617"/>
    </source>
</evidence>
<comment type="catalytic activity">
    <reaction evidence="12 13">
        <text>ATP + H2O = ADP + phosphate + H(+)</text>
        <dbReference type="Rhea" id="RHEA:13065"/>
        <dbReference type="ChEBI" id="CHEBI:15377"/>
        <dbReference type="ChEBI" id="CHEBI:15378"/>
        <dbReference type="ChEBI" id="CHEBI:30616"/>
        <dbReference type="ChEBI" id="CHEBI:43474"/>
        <dbReference type="ChEBI" id="CHEBI:456216"/>
        <dbReference type="EC" id="5.6.2.4"/>
    </reaction>
</comment>
<evidence type="ECO:0000256" key="2">
    <source>
        <dbReference type="ARBA" id="ARBA00022741"/>
    </source>
</evidence>
<dbReference type="EC" id="3.1.-.-" evidence="13"/>
<dbReference type="GO" id="GO:0016887">
    <property type="term" value="F:ATP hydrolysis activity"/>
    <property type="evidence" value="ECO:0007669"/>
    <property type="project" value="RHEA"/>
</dbReference>
<dbReference type="InterPro" id="IPR027417">
    <property type="entry name" value="P-loop_NTPase"/>
</dbReference>
<keyword evidence="10 13" id="KW-0413">Isomerase</keyword>
<comment type="catalytic activity">
    <reaction evidence="11 13">
        <text>Couples ATP hydrolysis with the unwinding of duplex DNA by translocating in the 3'-5' direction.</text>
        <dbReference type="EC" id="5.6.2.4"/>
    </reaction>
</comment>
<dbReference type="SUPFAM" id="SSF52980">
    <property type="entry name" value="Restriction endonuclease-like"/>
    <property type="match status" value="1"/>
</dbReference>
<feature type="domain" description="UvrD-like helicase C-terminal" evidence="16">
    <location>
        <begin position="519"/>
        <end position="809"/>
    </location>
</feature>
<evidence type="ECO:0000256" key="7">
    <source>
        <dbReference type="ARBA" id="ARBA00022840"/>
    </source>
</evidence>
<dbReference type="PANTHER" id="PTHR11070:SF48">
    <property type="entry name" value="ATP-DEPENDENT HELICASE_NUCLEASE SUBUNIT A"/>
    <property type="match status" value="1"/>
</dbReference>
<dbReference type="GO" id="GO:0005829">
    <property type="term" value="C:cytosol"/>
    <property type="evidence" value="ECO:0007669"/>
    <property type="project" value="TreeGrafter"/>
</dbReference>
<dbReference type="InterPro" id="IPR011604">
    <property type="entry name" value="PDDEXK-like_dom_sf"/>
</dbReference>
<dbReference type="GO" id="GO:0000724">
    <property type="term" value="P:double-strand break repair via homologous recombination"/>
    <property type="evidence" value="ECO:0007669"/>
    <property type="project" value="UniProtKB-UniRule"/>
</dbReference>
<dbReference type="InterPro" id="IPR014152">
    <property type="entry name" value="AddA"/>
</dbReference>
<dbReference type="HAMAP" id="MF_01451">
    <property type="entry name" value="AddA"/>
    <property type="match status" value="1"/>
</dbReference>
<dbReference type="InterPro" id="IPR011335">
    <property type="entry name" value="Restrct_endonuc-II-like"/>
</dbReference>
<keyword evidence="9 13" id="KW-0234">DNA repair</keyword>
<name>F0I6J0_STRSA</name>
<comment type="similarity">
    <text evidence="13">Belongs to the helicase family. AddA subfamily.</text>
</comment>
<keyword evidence="7 13" id="KW-0067">ATP-binding</keyword>
<dbReference type="PROSITE" id="PS51198">
    <property type="entry name" value="UVRD_HELICASE_ATP_BIND"/>
    <property type="match status" value="1"/>
</dbReference>
<evidence type="ECO:0000256" key="14">
    <source>
        <dbReference type="PROSITE-ProRule" id="PRU00560"/>
    </source>
</evidence>
<evidence type="ECO:0000256" key="6">
    <source>
        <dbReference type="ARBA" id="ARBA00022839"/>
    </source>
</evidence>
<feature type="domain" description="UvrD-like helicase ATP-binding" evidence="15">
    <location>
        <begin position="26"/>
        <end position="491"/>
    </location>
</feature>
<evidence type="ECO:0000313" key="17">
    <source>
        <dbReference type="EMBL" id="EGD32490.1"/>
    </source>
</evidence>
<evidence type="ECO:0000259" key="15">
    <source>
        <dbReference type="PROSITE" id="PS51198"/>
    </source>
</evidence>
<dbReference type="Pfam" id="PF12705">
    <property type="entry name" value="PDDEXK_1"/>
    <property type="match status" value="1"/>
</dbReference>
<dbReference type="InterPro" id="IPR014017">
    <property type="entry name" value="DNA_helicase_UvrD-like_C"/>
</dbReference>
<dbReference type="Pfam" id="PF00580">
    <property type="entry name" value="UvrD-helicase"/>
    <property type="match status" value="1"/>
</dbReference>
<dbReference type="GO" id="GO:0033202">
    <property type="term" value="C:DNA helicase complex"/>
    <property type="evidence" value="ECO:0007669"/>
    <property type="project" value="TreeGrafter"/>
</dbReference>
<keyword evidence="8 13" id="KW-0238">DNA-binding</keyword>
<reference evidence="17 18" key="1">
    <citation type="submission" date="2011-02" db="EMBL/GenBank/DDBJ databases">
        <authorList>
            <person name="Muzny D."/>
            <person name="Qin X."/>
            <person name="Deng J."/>
            <person name="Jiang H."/>
            <person name="Liu Y."/>
            <person name="Qu J."/>
            <person name="Song X.-Z."/>
            <person name="Zhang L."/>
            <person name="Thornton R."/>
            <person name="Coyle M."/>
            <person name="Francisco L."/>
            <person name="Jackson L."/>
            <person name="Javaid M."/>
            <person name="Korchina V."/>
            <person name="Kovar C."/>
            <person name="Mata R."/>
            <person name="Mathew T."/>
            <person name="Ngo R."/>
            <person name="Nguyen L."/>
            <person name="Nguyen N."/>
            <person name="Okwuonu G."/>
            <person name="Ongeri F."/>
            <person name="Pham C."/>
            <person name="Simmons D."/>
            <person name="Wilczek-Boney K."/>
            <person name="Hale W."/>
            <person name="Jakkamsetti A."/>
            <person name="Pham P."/>
            <person name="Ruth R."/>
            <person name="San Lucas F."/>
            <person name="Warren J."/>
            <person name="Zhang J."/>
            <person name="Zhao Z."/>
            <person name="Zhou C."/>
            <person name="Zhu D."/>
            <person name="Lee S."/>
            <person name="Bess C."/>
            <person name="Blankenburg K."/>
            <person name="Forbes L."/>
            <person name="Fu Q."/>
            <person name="Gubbala S."/>
            <person name="Hirani K."/>
            <person name="Jayaseelan J.C."/>
            <person name="Lara F."/>
            <person name="Munidasa M."/>
            <person name="Palculict T."/>
            <person name="Patil S."/>
            <person name="Pu L.-L."/>
            <person name="Saada N."/>
            <person name="Tang L."/>
            <person name="Weissenberger G."/>
            <person name="Zhu Y."/>
            <person name="Hemphill L."/>
            <person name="Shang Y."/>
            <person name="Youmans B."/>
            <person name="Ayvaz T."/>
            <person name="Ross M."/>
            <person name="Santibanez J."/>
            <person name="Aqrawi P."/>
            <person name="Gross S."/>
            <person name="Joshi V."/>
            <person name="Fowler G."/>
            <person name="Nazareth L."/>
            <person name="Reid J."/>
            <person name="Worley K."/>
            <person name="Petrosino J."/>
            <person name="Highlander S."/>
            <person name="Gibbs R."/>
        </authorList>
    </citation>
    <scope>NUCLEOTIDE SEQUENCE [LARGE SCALE GENOMIC DNA]</scope>
    <source>
        <strain evidence="17 18">SK115</strain>
    </source>
</reference>
<dbReference type="Gene3D" id="1.10.486.10">
    <property type="entry name" value="PCRA, domain 4"/>
    <property type="match status" value="1"/>
</dbReference>
<dbReference type="GO" id="GO:0003690">
    <property type="term" value="F:double-stranded DNA binding"/>
    <property type="evidence" value="ECO:0007669"/>
    <property type="project" value="UniProtKB-UniRule"/>
</dbReference>
<comment type="function">
    <text evidence="13">The heterodimer acts as both an ATP-dependent DNA helicase and an ATP-dependent, dual-direction single-stranded exonuclease. Recognizes the chi site generating a DNA molecule suitable for the initiation of homologous recombination. The AddA nuclease domain is required for chi fragment generation; this subunit has the helicase and 3' -&gt; 5' nuclease activities.</text>
</comment>
<keyword evidence="3 13" id="KW-0227">DNA damage</keyword>
<dbReference type="RefSeq" id="WP_002906286.1">
    <property type="nucleotide sequence ID" value="NZ_GL872408.1"/>
</dbReference>
<dbReference type="HOGENOM" id="CLU_001114_3_1_9"/>
<evidence type="ECO:0000256" key="5">
    <source>
        <dbReference type="ARBA" id="ARBA00022806"/>
    </source>
</evidence>
<evidence type="ECO:0000256" key="13">
    <source>
        <dbReference type="HAMAP-Rule" id="MF_01451"/>
    </source>
</evidence>
<protein>
    <recommendedName>
        <fullName evidence="13">ATP-dependent helicase/nuclease subunit A</fullName>
        <ecNumber evidence="13">3.1.-.-</ecNumber>
        <ecNumber evidence="13">5.6.2.4</ecNumber>
    </recommendedName>
    <alternativeName>
        <fullName evidence="13">ATP-dependent helicase/nuclease AddA</fullName>
    </alternativeName>
    <alternativeName>
        <fullName evidence="13">DNA 3'-5' helicase AddA</fullName>
    </alternativeName>
</protein>
<dbReference type="Gene3D" id="3.40.50.300">
    <property type="entry name" value="P-loop containing nucleotide triphosphate hydrolases"/>
    <property type="match status" value="4"/>
</dbReference>
<keyword evidence="6 13" id="KW-0269">Exonuclease</keyword>
<dbReference type="SUPFAM" id="SSF52540">
    <property type="entry name" value="P-loop containing nucleoside triphosphate hydrolases"/>
    <property type="match status" value="1"/>
</dbReference>
<dbReference type="InterPro" id="IPR038726">
    <property type="entry name" value="PDDEXK_AddAB-type"/>
</dbReference>
<dbReference type="AlphaFoldDB" id="F0I6J0"/>
<gene>
    <name evidence="17" type="primary">rexA</name>
    <name evidence="13" type="synonym">addA</name>
    <name evidence="17" type="ORF">HMPREF9382_0423</name>
</gene>
<dbReference type="GO" id="GO:0043138">
    <property type="term" value="F:3'-5' DNA helicase activity"/>
    <property type="evidence" value="ECO:0007669"/>
    <property type="project" value="UniProtKB-UniRule"/>
</dbReference>
<evidence type="ECO:0000256" key="12">
    <source>
        <dbReference type="ARBA" id="ARBA00048988"/>
    </source>
</evidence>
<evidence type="ECO:0000313" key="18">
    <source>
        <dbReference type="Proteomes" id="UP000003351"/>
    </source>
</evidence>
<dbReference type="PANTHER" id="PTHR11070">
    <property type="entry name" value="UVRD / RECB / PCRA DNA HELICASE FAMILY MEMBER"/>
    <property type="match status" value="1"/>
</dbReference>
<evidence type="ECO:0000256" key="8">
    <source>
        <dbReference type="ARBA" id="ARBA00023125"/>
    </source>
</evidence>
<dbReference type="PATRIC" id="fig|888810.3.peg.410"/>
<dbReference type="InterPro" id="IPR014016">
    <property type="entry name" value="UvrD-like_ATP-bd"/>
</dbReference>
<dbReference type="EMBL" id="AEXW01000004">
    <property type="protein sequence ID" value="EGD32490.1"/>
    <property type="molecule type" value="Genomic_DNA"/>
</dbReference>
<comment type="cofactor">
    <cofactor evidence="13">
        <name>Mg(2+)</name>
        <dbReference type="ChEBI" id="CHEBI:18420"/>
    </cofactor>
</comment>
<evidence type="ECO:0000259" key="16">
    <source>
        <dbReference type="PROSITE" id="PS51217"/>
    </source>
</evidence>
<dbReference type="InterPro" id="IPR000212">
    <property type="entry name" value="DNA_helicase_UvrD/REP"/>
</dbReference>